<keyword evidence="4" id="KW-1185">Reference proteome</keyword>
<proteinExistence type="predicted"/>
<accession>A0A0I9UB07</accession>
<evidence type="ECO:0000313" key="3">
    <source>
        <dbReference type="EMBL" id="KLO37816.1"/>
    </source>
</evidence>
<feature type="compositionally biased region" description="Polar residues" evidence="1">
    <location>
        <begin position="1"/>
        <end position="14"/>
    </location>
</feature>
<dbReference type="AlphaFoldDB" id="A0A0I9UB07"/>
<reference evidence="3 4" key="1">
    <citation type="submission" date="2015-05" db="EMBL/GenBank/DDBJ databases">
        <title>Genome sequence of Mycobacterium haemophilum.</title>
        <authorList>
            <person name="Greninger A.L."/>
            <person name="Cunningham G."/>
            <person name="Miller S."/>
        </authorList>
    </citation>
    <scope>NUCLEOTIDE SEQUENCE [LARGE SCALE GENOMIC DNA]</scope>
    <source>
        <strain evidence="4">UC1</strain>
    </source>
</reference>
<evidence type="ECO:0000259" key="2">
    <source>
        <dbReference type="Pfam" id="PF06983"/>
    </source>
</evidence>
<dbReference type="Proteomes" id="UP000036334">
    <property type="component" value="Unassembled WGS sequence"/>
</dbReference>
<name>A0A0I9UB07_9MYCO</name>
<dbReference type="InterPro" id="IPR028973">
    <property type="entry name" value="PhnB-like"/>
</dbReference>
<organism evidence="3 4">
    <name type="scientific">Mycobacterium haemophilum</name>
    <dbReference type="NCBI Taxonomy" id="29311"/>
    <lineage>
        <taxon>Bacteria</taxon>
        <taxon>Bacillati</taxon>
        <taxon>Actinomycetota</taxon>
        <taxon>Actinomycetes</taxon>
        <taxon>Mycobacteriales</taxon>
        <taxon>Mycobacteriaceae</taxon>
        <taxon>Mycobacterium</taxon>
    </lineage>
</organism>
<dbReference type="EMBL" id="LDPR01000004">
    <property type="protein sequence ID" value="KLO37816.1"/>
    <property type="molecule type" value="Genomic_DNA"/>
</dbReference>
<comment type="caution">
    <text evidence="3">The sequence shown here is derived from an EMBL/GenBank/DDBJ whole genome shotgun (WGS) entry which is preliminary data.</text>
</comment>
<feature type="region of interest" description="Disordered" evidence="1">
    <location>
        <begin position="1"/>
        <end position="22"/>
    </location>
</feature>
<evidence type="ECO:0000313" key="4">
    <source>
        <dbReference type="Proteomes" id="UP000036334"/>
    </source>
</evidence>
<gene>
    <name evidence="3" type="ORF">ABH38_07685</name>
</gene>
<evidence type="ECO:0000256" key="1">
    <source>
        <dbReference type="SAM" id="MobiDB-lite"/>
    </source>
</evidence>
<sequence length="71" mass="7674">MCSNTVNAIDTSSAVAGGTGGPVLHHGIPELADRRFTEAVSFMVNCKDQDEVDYYWNGRLPTSVSKGELTR</sequence>
<protein>
    <recommendedName>
        <fullName evidence="2">PhnB-like domain-containing protein</fullName>
    </recommendedName>
</protein>
<dbReference type="Gene3D" id="3.30.720.110">
    <property type="match status" value="1"/>
</dbReference>
<dbReference type="STRING" id="1202450.B586_07180"/>
<feature type="domain" description="PhnB-like" evidence="2">
    <location>
        <begin position="33"/>
        <end position="58"/>
    </location>
</feature>
<dbReference type="RefSeq" id="WP_047316509.1">
    <property type="nucleotide sequence ID" value="NZ_LDPQ01000030.1"/>
</dbReference>
<dbReference type="PATRIC" id="fig|29311.18.peg.2845"/>
<dbReference type="Pfam" id="PF06983">
    <property type="entry name" value="3-dmu-9_3-mt"/>
    <property type="match status" value="1"/>
</dbReference>